<sequence length="822" mass="92606">MKTIYGVALRLFKTNKFIVFSSVFGIAVAVCLFITIVLYAESAKKTVSQEIKDLYGEMDLYVEYTQETESTFYRFLEKTPEIEEISKVIVTQAQVDSLQADIYTVGVENDSLAKSRYKFNRDLNNKSVVMNESLAEALNLKVGEQVKIEQKTFILTDIISDLKETGIAPDRMIFSRESVLSFIHEQKEYDTPPTYIVMIKTLQNIDFMALSNKIIENNSDVKVTIVEEDEFLKSNINSLTIFVKILSIIVLCVTSLLIVSNFDLLLYKNKNQLAILRSIGATAKQLVVIIFVQSSLINLTGVLFGFLLSWGSQQFMHGWLEKLFSFTTSSVMFDIKAALFIVAASAIIIQLFLMIPLFKVVKILPLKVIQENESLDFSYKKNRKKMGKLIGIISILLLIAGAVVPDDGKSVGVILGASLLLLISIFTLFPIYLPEILKRVLPFLQRILGKESYIAIKNLLPQVRKNTFIILTISMLIMIAVFGSVILKTIQQNELNQLKRDYPTSIVVSSRLMYESSINPEELLQKITELPNISAASTVSTMFEAEFLNEEKPLPFSYALADLEGLEKQGIISSIERNNRDIIVISNDLAERFELKIGDHMNLGLYSEEQQRILPINDFVVGGISQIHRGDAYLDWSNQAFRNEFTTFHKLFVTPTHSASTLAALNDLKKQYPELQVNSYRETVEQATEMFYQRWSIFIVILASIFILVLAGTFSTLINNIYSKRKEFAVLRVMGVHPIGIMKVIMTQIITYVLIGLCLGTLAGLILTFSVLVIDQTPLAINYTLIFLVGGGMLLMSVILSIPVSIKLSRQSVSEELTKDNK</sequence>
<evidence type="ECO:0000256" key="4">
    <source>
        <dbReference type="ARBA" id="ARBA00022989"/>
    </source>
</evidence>
<dbReference type="Pfam" id="PF12704">
    <property type="entry name" value="MacB_PCD"/>
    <property type="match status" value="1"/>
</dbReference>
<dbReference type="STRING" id="33935.ADM90_08260"/>
<dbReference type="PANTHER" id="PTHR30287">
    <property type="entry name" value="MEMBRANE COMPONENT OF PREDICTED ABC SUPERFAMILY METABOLITE UPTAKE TRANSPORTER"/>
    <property type="match status" value="1"/>
</dbReference>
<feature type="domain" description="ABC3 transporter permease C-terminal" evidence="7">
    <location>
        <begin position="700"/>
        <end position="812"/>
    </location>
</feature>
<dbReference type="PANTHER" id="PTHR30287:SF2">
    <property type="entry name" value="BLL1001 PROTEIN"/>
    <property type="match status" value="1"/>
</dbReference>
<protein>
    <recommendedName>
        <fullName evidence="11">ABC transporter permease</fullName>
    </recommendedName>
</protein>
<feature type="transmembrane region" description="Helical" evidence="6">
    <location>
        <begin position="386"/>
        <end position="404"/>
    </location>
</feature>
<dbReference type="InterPro" id="IPR038766">
    <property type="entry name" value="Membrane_comp_ABC_pdt"/>
</dbReference>
<evidence type="ECO:0000256" key="2">
    <source>
        <dbReference type="ARBA" id="ARBA00022475"/>
    </source>
</evidence>
<feature type="transmembrane region" description="Helical" evidence="6">
    <location>
        <begin position="286"/>
        <end position="310"/>
    </location>
</feature>
<gene>
    <name evidence="9" type="ORF">ADM90_08260</name>
</gene>
<evidence type="ECO:0000259" key="7">
    <source>
        <dbReference type="Pfam" id="PF02687"/>
    </source>
</evidence>
<dbReference type="RefSeq" id="WP_053994497.1">
    <property type="nucleotide sequence ID" value="NZ_CP065643.1"/>
</dbReference>
<feature type="domain" description="ABC3 transporter permease C-terminal" evidence="7">
    <location>
        <begin position="245"/>
        <end position="363"/>
    </location>
</feature>
<feature type="transmembrane region" description="Helical" evidence="6">
    <location>
        <begin position="410"/>
        <end position="433"/>
    </location>
</feature>
<feature type="transmembrane region" description="Helical" evidence="6">
    <location>
        <begin position="241"/>
        <end position="266"/>
    </location>
</feature>
<evidence type="ECO:0000313" key="9">
    <source>
        <dbReference type="EMBL" id="KOY83258.1"/>
    </source>
</evidence>
<dbReference type="Pfam" id="PF02687">
    <property type="entry name" value="FtsX"/>
    <property type="match status" value="2"/>
</dbReference>
<feature type="transmembrane region" description="Helical" evidence="6">
    <location>
        <begin position="695"/>
        <end position="718"/>
    </location>
</feature>
<keyword evidence="5 6" id="KW-0472">Membrane</keyword>
<comment type="caution">
    <text evidence="9">The sequence shown here is derived from an EMBL/GenBank/DDBJ whole genome shotgun (WGS) entry which is preliminary data.</text>
</comment>
<dbReference type="Proteomes" id="UP000037977">
    <property type="component" value="Unassembled WGS sequence"/>
</dbReference>
<keyword evidence="2" id="KW-1003">Cell membrane</keyword>
<feature type="transmembrane region" description="Helical" evidence="6">
    <location>
        <begin position="780"/>
        <end position="802"/>
    </location>
</feature>
<keyword evidence="10" id="KW-1185">Reference proteome</keyword>
<name>A0A0M9DKG7_9BACI</name>
<dbReference type="OrthoDB" id="2425574at2"/>
<feature type="transmembrane region" description="Helical" evidence="6">
    <location>
        <begin position="467"/>
        <end position="487"/>
    </location>
</feature>
<evidence type="ECO:0000256" key="5">
    <source>
        <dbReference type="ARBA" id="ARBA00023136"/>
    </source>
</evidence>
<feature type="transmembrane region" description="Helical" evidence="6">
    <location>
        <begin position="337"/>
        <end position="358"/>
    </location>
</feature>
<proteinExistence type="predicted"/>
<accession>A0A0M9DKG7</accession>
<evidence type="ECO:0000313" key="10">
    <source>
        <dbReference type="Proteomes" id="UP000037977"/>
    </source>
</evidence>
<feature type="domain" description="MacB-like periplasmic core" evidence="8">
    <location>
        <begin position="22"/>
        <end position="174"/>
    </location>
</feature>
<organism evidence="9 10">
    <name type="scientific">Lysinibacillus macroides</name>
    <dbReference type="NCBI Taxonomy" id="33935"/>
    <lineage>
        <taxon>Bacteria</taxon>
        <taxon>Bacillati</taxon>
        <taxon>Bacillota</taxon>
        <taxon>Bacilli</taxon>
        <taxon>Bacillales</taxon>
        <taxon>Bacillaceae</taxon>
        <taxon>Lysinibacillus</taxon>
    </lineage>
</organism>
<evidence type="ECO:0000256" key="3">
    <source>
        <dbReference type="ARBA" id="ARBA00022692"/>
    </source>
</evidence>
<dbReference type="EMBL" id="LGCI01000005">
    <property type="protein sequence ID" value="KOY83258.1"/>
    <property type="molecule type" value="Genomic_DNA"/>
</dbReference>
<dbReference type="AlphaFoldDB" id="A0A0M9DKG7"/>
<dbReference type="PATRIC" id="fig|33935.3.peg.1113"/>
<dbReference type="InterPro" id="IPR025857">
    <property type="entry name" value="MacB_PCD"/>
</dbReference>
<dbReference type="GO" id="GO:0005886">
    <property type="term" value="C:plasma membrane"/>
    <property type="evidence" value="ECO:0007669"/>
    <property type="project" value="UniProtKB-SubCell"/>
</dbReference>
<keyword evidence="3 6" id="KW-0812">Transmembrane</keyword>
<evidence type="ECO:0000256" key="6">
    <source>
        <dbReference type="SAM" id="Phobius"/>
    </source>
</evidence>
<keyword evidence="4 6" id="KW-1133">Transmembrane helix</keyword>
<evidence type="ECO:0000259" key="8">
    <source>
        <dbReference type="Pfam" id="PF12704"/>
    </source>
</evidence>
<evidence type="ECO:0008006" key="11">
    <source>
        <dbReference type="Google" id="ProtNLM"/>
    </source>
</evidence>
<reference evidence="9 10" key="1">
    <citation type="submission" date="2015-07" db="EMBL/GenBank/DDBJ databases">
        <title>Genome sequencing project for genomic taxonomy and phylogenomics of Bacillus-like bacteria.</title>
        <authorList>
            <person name="Liu B."/>
            <person name="Wang J."/>
            <person name="Zhu Y."/>
            <person name="Liu G."/>
            <person name="Chen Q."/>
            <person name="Chen Z."/>
            <person name="Che J."/>
            <person name="Ge C."/>
            <person name="Shi H."/>
            <person name="Pan Z."/>
            <person name="Liu X."/>
        </authorList>
    </citation>
    <scope>NUCLEOTIDE SEQUENCE [LARGE SCALE GENOMIC DNA]</scope>
    <source>
        <strain evidence="9 10">DSM 54</strain>
    </source>
</reference>
<comment type="subcellular location">
    <subcellularLocation>
        <location evidence="1">Cell membrane</location>
        <topology evidence="1">Multi-pass membrane protein</topology>
    </subcellularLocation>
</comment>
<feature type="transmembrane region" description="Helical" evidence="6">
    <location>
        <begin position="17"/>
        <end position="40"/>
    </location>
</feature>
<feature type="transmembrane region" description="Helical" evidence="6">
    <location>
        <begin position="749"/>
        <end position="774"/>
    </location>
</feature>
<dbReference type="InterPro" id="IPR003838">
    <property type="entry name" value="ABC3_permease_C"/>
</dbReference>
<evidence type="ECO:0000256" key="1">
    <source>
        <dbReference type="ARBA" id="ARBA00004651"/>
    </source>
</evidence>